<gene>
    <name evidence="2" type="ORF">P280DRAFT_521833</name>
</gene>
<dbReference type="OrthoDB" id="3946750at2759"/>
<feature type="region of interest" description="Disordered" evidence="1">
    <location>
        <begin position="761"/>
        <end position="862"/>
    </location>
</feature>
<feature type="compositionally biased region" description="Low complexity" evidence="1">
    <location>
        <begin position="362"/>
        <end position="372"/>
    </location>
</feature>
<feature type="region of interest" description="Disordered" evidence="1">
    <location>
        <begin position="1019"/>
        <end position="1059"/>
    </location>
</feature>
<accession>A0A6A6RQP4</accession>
<dbReference type="Proteomes" id="UP000799753">
    <property type="component" value="Unassembled WGS sequence"/>
</dbReference>
<feature type="compositionally biased region" description="Polar residues" evidence="1">
    <location>
        <begin position="763"/>
        <end position="780"/>
    </location>
</feature>
<organism evidence="2 3">
    <name type="scientific">Massarina eburnea CBS 473.64</name>
    <dbReference type="NCBI Taxonomy" id="1395130"/>
    <lineage>
        <taxon>Eukaryota</taxon>
        <taxon>Fungi</taxon>
        <taxon>Dikarya</taxon>
        <taxon>Ascomycota</taxon>
        <taxon>Pezizomycotina</taxon>
        <taxon>Dothideomycetes</taxon>
        <taxon>Pleosporomycetidae</taxon>
        <taxon>Pleosporales</taxon>
        <taxon>Massarineae</taxon>
        <taxon>Massarinaceae</taxon>
        <taxon>Massarina</taxon>
    </lineage>
</organism>
<sequence>MGWWQRDPTWARTPIHHYARRMLRDHEATLLSRCFSASKVKPASHKDDDDRHTAGMSKLEWAQLKHYEMWKKKIEHDPYKALFGASETMLSGKGKGLSWDWVNQTLPRWMAREMGLDKGEGGKGESTSMDKPKFRTTKFERNSWTAGIDSPSDSRRVREQSTPSQPTEPPPTELSQETAFPSQKLKDTNESAPAEQGTQDRSKDATARETSFIEEFFSDPPPTKRPVARSETPSSEWRQTSIERRASTGRTYVPISDDTTTNRTKLQEEAEKPQIQNEYPSSRPEPRRNLSDDLDSLSAEDVRASMGRIKSPHVDPREARDKLNEEDTTHREDTELHSRILQKLLDDEHVRRHERELRQETEAAQASSTSTTFDNLIKEEAISELPKDDENVSNQHPQVSVLETGLDFMHRWLHAGGNAITQTFFQDPVDVLADQNRLQEGISSDPFFKGIVSGIQKSRRATWQVKFDLEEDIKASKPLIERLTNNEKSVMFAAGIISGSAPAGTKTEKTTEDRVRVLKRDLLATDDEFRKACEAIDGMDTSTPPSEALARRLRIAADVLRKNSKLTRVMIFGLQTHLESAEGQPSHRTRDLAHRLLALQDTQLALVRLVSRRMQNLGVSPAPDKETPAQVQEATTTATAFPEPKMPDSISGFTVNYEASAKTRARKALADAKLASEVSNLKAAMKGLSDDGYSRKPKPVEESLLDTPNPLSHSLFRPFGLPLGSLSMDIGTGVKFATQRKADKKLVDEVKNAYEDVHGTIAVDNQQVPETEVSTETATQHAEKDEKSSDDAQIDVSTKDTSATNVDQAIPIAAEPKDPVPTLDPISTEVAEADCTPSEPVDESSSTSDSTSDTFTAPPKGFTPEYRIYCHDPTTDELILSPYPYDVPSSTTDTIPFHIALTTLSQPSKFIPHLPHGHEVIAASSDMLIMRSTPDARPSERIIEAVRIPTSSSDSQPSEVSEGTAATGEAQGNEWQPGINPIDGTTRLSPTGFVGNSLDVEREFEERRKAAGEHMEKFGSHIADSEGSSVQKQVGRKANQKEEKETEKERTEKDKKQGRVGVGGVAKTAIVAGAWCYVVGVVAELVR</sequence>
<feature type="region of interest" description="Disordered" evidence="1">
    <location>
        <begin position="115"/>
        <end position="336"/>
    </location>
</feature>
<name>A0A6A6RQP4_9PLEO</name>
<proteinExistence type="predicted"/>
<evidence type="ECO:0000313" key="2">
    <source>
        <dbReference type="EMBL" id="KAF2636931.1"/>
    </source>
</evidence>
<keyword evidence="3" id="KW-1185">Reference proteome</keyword>
<protein>
    <submittedName>
        <fullName evidence="2">Uncharacterized protein</fullName>
    </submittedName>
</protein>
<feature type="compositionally biased region" description="Basic and acidic residues" evidence="1">
    <location>
        <begin position="1039"/>
        <end position="1057"/>
    </location>
</feature>
<feature type="compositionally biased region" description="Basic and acidic residues" evidence="1">
    <location>
        <begin position="115"/>
        <end position="141"/>
    </location>
</feature>
<reference evidence="2" key="1">
    <citation type="journal article" date="2020" name="Stud. Mycol.">
        <title>101 Dothideomycetes genomes: a test case for predicting lifestyles and emergence of pathogens.</title>
        <authorList>
            <person name="Haridas S."/>
            <person name="Albert R."/>
            <person name="Binder M."/>
            <person name="Bloem J."/>
            <person name="Labutti K."/>
            <person name="Salamov A."/>
            <person name="Andreopoulos B."/>
            <person name="Baker S."/>
            <person name="Barry K."/>
            <person name="Bills G."/>
            <person name="Bluhm B."/>
            <person name="Cannon C."/>
            <person name="Castanera R."/>
            <person name="Culley D."/>
            <person name="Daum C."/>
            <person name="Ezra D."/>
            <person name="Gonzalez J."/>
            <person name="Henrissat B."/>
            <person name="Kuo A."/>
            <person name="Liang C."/>
            <person name="Lipzen A."/>
            <person name="Lutzoni F."/>
            <person name="Magnuson J."/>
            <person name="Mondo S."/>
            <person name="Nolan M."/>
            <person name="Ohm R."/>
            <person name="Pangilinan J."/>
            <person name="Park H.-J."/>
            <person name="Ramirez L."/>
            <person name="Alfaro M."/>
            <person name="Sun H."/>
            <person name="Tritt A."/>
            <person name="Yoshinaga Y."/>
            <person name="Zwiers L.-H."/>
            <person name="Turgeon B."/>
            <person name="Goodwin S."/>
            <person name="Spatafora J."/>
            <person name="Crous P."/>
            <person name="Grigoriev I."/>
        </authorList>
    </citation>
    <scope>NUCLEOTIDE SEQUENCE</scope>
    <source>
        <strain evidence="2">CBS 473.64</strain>
    </source>
</reference>
<feature type="compositionally biased region" description="Polar residues" evidence="1">
    <location>
        <begin position="231"/>
        <end position="240"/>
    </location>
</feature>
<evidence type="ECO:0000313" key="3">
    <source>
        <dbReference type="Proteomes" id="UP000799753"/>
    </source>
</evidence>
<feature type="region of interest" description="Disordered" evidence="1">
    <location>
        <begin position="947"/>
        <end position="999"/>
    </location>
</feature>
<evidence type="ECO:0000256" key="1">
    <source>
        <dbReference type="SAM" id="MobiDB-lite"/>
    </source>
</evidence>
<feature type="compositionally biased region" description="Basic and acidic residues" evidence="1">
    <location>
        <begin position="198"/>
        <end position="207"/>
    </location>
</feature>
<feature type="compositionally biased region" description="Basic and acidic residues" evidence="1">
    <location>
        <begin position="781"/>
        <end position="790"/>
    </location>
</feature>
<feature type="region of interest" description="Disordered" evidence="1">
    <location>
        <begin position="354"/>
        <end position="373"/>
    </location>
</feature>
<feature type="compositionally biased region" description="Low complexity" evidence="1">
    <location>
        <begin position="836"/>
        <end position="854"/>
    </location>
</feature>
<dbReference type="AlphaFoldDB" id="A0A6A6RQP4"/>
<feature type="compositionally biased region" description="Low complexity" evidence="1">
    <location>
        <begin position="951"/>
        <end position="961"/>
    </location>
</feature>
<dbReference type="EMBL" id="MU006796">
    <property type="protein sequence ID" value="KAF2636931.1"/>
    <property type="molecule type" value="Genomic_DNA"/>
</dbReference>
<feature type="compositionally biased region" description="Basic and acidic residues" evidence="1">
    <location>
        <begin position="312"/>
        <end position="336"/>
    </location>
</feature>
<feature type="compositionally biased region" description="Polar residues" evidence="1">
    <location>
        <begin position="795"/>
        <end position="807"/>
    </location>
</feature>